<dbReference type="EMBL" id="JAOQKI010000030">
    <property type="protein sequence ID" value="MCU6718244.1"/>
    <property type="molecule type" value="Genomic_DNA"/>
</dbReference>
<keyword evidence="3" id="KW-0633">Potassium transport</keyword>
<protein>
    <recommendedName>
        <fullName evidence="1">Trk system potassium uptake protein TrkA</fullName>
    </recommendedName>
</protein>
<organism evidence="9 11">
    <name type="scientific">Roseburia amylophila</name>
    <dbReference type="NCBI Taxonomy" id="2981794"/>
    <lineage>
        <taxon>Bacteria</taxon>
        <taxon>Bacillati</taxon>
        <taxon>Bacillota</taxon>
        <taxon>Clostridia</taxon>
        <taxon>Lachnospirales</taxon>
        <taxon>Lachnospiraceae</taxon>
        <taxon>Roseburia</taxon>
    </lineage>
</organism>
<evidence type="ECO:0000256" key="6">
    <source>
        <dbReference type="ARBA" id="ARBA00023065"/>
    </source>
</evidence>
<dbReference type="GO" id="GO:0015079">
    <property type="term" value="F:potassium ion transmembrane transporter activity"/>
    <property type="evidence" value="ECO:0007669"/>
    <property type="project" value="InterPro"/>
</dbReference>
<keyword evidence="4" id="KW-0630">Potassium</keyword>
<dbReference type="PROSITE" id="PS51201">
    <property type="entry name" value="RCK_N"/>
    <property type="match status" value="2"/>
</dbReference>
<evidence type="ECO:0000259" key="7">
    <source>
        <dbReference type="PROSITE" id="PS51201"/>
    </source>
</evidence>
<evidence type="ECO:0000256" key="2">
    <source>
        <dbReference type="ARBA" id="ARBA00022448"/>
    </source>
</evidence>
<reference evidence="9" key="2">
    <citation type="submission" date="2021-10" db="EMBL/GenBank/DDBJ databases">
        <title>Anaerobic single-cell dispensing facilitates the cultivation of human gut bacteria.</title>
        <authorList>
            <person name="Afrizal A."/>
        </authorList>
    </citation>
    <scope>NUCLEOTIDE SEQUENCE</scope>
    <source>
        <strain evidence="9">CLA-AA-H204</strain>
    </source>
</reference>
<dbReference type="SUPFAM" id="SSF51735">
    <property type="entry name" value="NAD(P)-binding Rossmann-fold domains"/>
    <property type="match status" value="2"/>
</dbReference>
<evidence type="ECO:0000313" key="12">
    <source>
        <dbReference type="Proteomes" id="UP001209666"/>
    </source>
</evidence>
<sequence length="451" mass="49402">MKIIIVGCGNVGATLAEQLSKEKHDITVIDCRQQAVEAVTNVCDVMGIIGNGASFNAQTDAGIADADLMIAVTGSDELNLLCCLIAKKAGGCHTIARVSNPVYSREIGFIKEELGLSMIINPQLAAAREMARLLKFPSALKVDSFAKSRVELVNYRIEEDNPLCNMQLKDMGSRLHCDVLIAVVERGDEVYIPDGNFELKARDEISIVGTPAKTIEFFKKLGVPTSSARDALIVGGGRTSVYLAKQLLEMGIRVKIVERDEERCEELNEMVPKAMIICGDATDKDLLIEEGLLETEAFVATTNFDEENIMLALFAKSLSSAKLITKVHRISYDDIIDQLDVGSIIYPKFITSESIIKYVRAMKNSMGSNIETLYRLNDNRVEALEFLIKEGSPVVGIPLQDLRLKPKMLIGCITHKGKVTIPKGQSVIEVGDTVILVTTTTGLHDIRDALR</sequence>
<dbReference type="NCBIfam" id="NF007033">
    <property type="entry name" value="PRK09496.1-5"/>
    <property type="match status" value="1"/>
</dbReference>
<name>A0AAW4WJJ8_9FIRM</name>
<dbReference type="PRINTS" id="PR00335">
    <property type="entry name" value="KUPTAKETRKA"/>
</dbReference>
<dbReference type="PROSITE" id="PS51202">
    <property type="entry name" value="RCK_C"/>
    <property type="match status" value="2"/>
</dbReference>
<evidence type="ECO:0000256" key="1">
    <source>
        <dbReference type="ARBA" id="ARBA00017378"/>
    </source>
</evidence>
<evidence type="ECO:0000313" key="11">
    <source>
        <dbReference type="Proteomes" id="UP001198893"/>
    </source>
</evidence>
<dbReference type="Proteomes" id="UP001198893">
    <property type="component" value="Unassembled WGS sequence"/>
</dbReference>
<keyword evidence="2" id="KW-0813">Transport</keyword>
<dbReference type="InterPro" id="IPR036721">
    <property type="entry name" value="RCK_C_sf"/>
</dbReference>
<dbReference type="EMBL" id="JAJEQW010000009">
    <property type="protein sequence ID" value="MCC2242498.1"/>
    <property type="molecule type" value="Genomic_DNA"/>
</dbReference>
<gene>
    <name evidence="9" type="primary">trkA</name>
    <name evidence="9" type="ORF">LKD47_09340</name>
    <name evidence="10" type="ORF">OCV43_13395</name>
</gene>
<dbReference type="Proteomes" id="UP001209666">
    <property type="component" value="Unassembled WGS sequence"/>
</dbReference>
<evidence type="ECO:0000256" key="3">
    <source>
        <dbReference type="ARBA" id="ARBA00022538"/>
    </source>
</evidence>
<evidence type="ECO:0000256" key="4">
    <source>
        <dbReference type="ARBA" id="ARBA00022958"/>
    </source>
</evidence>
<evidence type="ECO:0000313" key="9">
    <source>
        <dbReference type="EMBL" id="MCC2242498.1"/>
    </source>
</evidence>
<feature type="domain" description="RCK C-terminal" evidence="8">
    <location>
        <begin position="140"/>
        <end position="224"/>
    </location>
</feature>
<dbReference type="Pfam" id="PF02254">
    <property type="entry name" value="TrkA_N"/>
    <property type="match status" value="2"/>
</dbReference>
<reference evidence="10 12" key="1">
    <citation type="journal article" date="2021" name="ISME Commun">
        <title>Automated analysis of genomic sequences facilitates high-throughput and comprehensive description of bacteria.</title>
        <authorList>
            <person name="Hitch T.C.A."/>
        </authorList>
    </citation>
    <scope>NUCLEOTIDE SEQUENCE [LARGE SCALE GENOMIC DNA]</scope>
    <source>
        <strain evidence="10 12">Sanger_19</strain>
    </source>
</reference>
<dbReference type="Pfam" id="PF02080">
    <property type="entry name" value="TrkA_C"/>
    <property type="match status" value="2"/>
</dbReference>
<reference evidence="10" key="3">
    <citation type="submission" date="2022-09" db="EMBL/GenBank/DDBJ databases">
        <authorList>
            <person name="Hitch T.C.A."/>
        </authorList>
    </citation>
    <scope>NUCLEOTIDE SEQUENCE</scope>
    <source>
        <strain evidence="10">Sanger_19</strain>
    </source>
</reference>
<comment type="caution">
    <text evidence="9">The sequence shown here is derived from an EMBL/GenBank/DDBJ whole genome shotgun (WGS) entry which is preliminary data.</text>
</comment>
<dbReference type="NCBIfam" id="NF007031">
    <property type="entry name" value="PRK09496.1-2"/>
    <property type="match status" value="1"/>
</dbReference>
<dbReference type="Gene3D" id="3.40.50.720">
    <property type="entry name" value="NAD(P)-binding Rossmann-like Domain"/>
    <property type="match status" value="2"/>
</dbReference>
<keyword evidence="5" id="KW-0520">NAD</keyword>
<dbReference type="RefSeq" id="WP_022243954.1">
    <property type="nucleotide sequence ID" value="NZ_JAJEQW010000009.1"/>
</dbReference>
<dbReference type="PANTHER" id="PTHR43833:SF5">
    <property type="entry name" value="TRK SYSTEM POTASSIUM UPTAKE PROTEIN TRKA"/>
    <property type="match status" value="1"/>
</dbReference>
<dbReference type="GO" id="GO:0005886">
    <property type="term" value="C:plasma membrane"/>
    <property type="evidence" value="ECO:0007669"/>
    <property type="project" value="InterPro"/>
</dbReference>
<feature type="domain" description="RCK C-terminal" evidence="8">
    <location>
        <begin position="371"/>
        <end position="451"/>
    </location>
</feature>
<keyword evidence="6" id="KW-0406">Ion transport</keyword>
<keyword evidence="12" id="KW-1185">Reference proteome</keyword>
<accession>A0AAW4WJJ8</accession>
<feature type="domain" description="RCK N-terminal" evidence="7">
    <location>
        <begin position="1"/>
        <end position="120"/>
    </location>
</feature>
<dbReference type="PANTHER" id="PTHR43833">
    <property type="entry name" value="POTASSIUM CHANNEL PROTEIN 2-RELATED-RELATED"/>
    <property type="match status" value="1"/>
</dbReference>
<dbReference type="AlphaFoldDB" id="A0AAW4WJJ8"/>
<dbReference type="InterPro" id="IPR050721">
    <property type="entry name" value="Trk_Ktr_HKT_K-transport"/>
</dbReference>
<dbReference type="NCBIfam" id="NF007039">
    <property type="entry name" value="PRK09496.3-2"/>
    <property type="match status" value="1"/>
</dbReference>
<evidence type="ECO:0000256" key="5">
    <source>
        <dbReference type="ARBA" id="ARBA00023027"/>
    </source>
</evidence>
<dbReference type="InterPro" id="IPR006036">
    <property type="entry name" value="K_uptake_TrkA"/>
</dbReference>
<evidence type="ECO:0000313" key="10">
    <source>
        <dbReference type="EMBL" id="MCU6718244.1"/>
    </source>
</evidence>
<dbReference type="Gene3D" id="3.30.70.1450">
    <property type="entry name" value="Regulator of K+ conductance, C-terminal domain"/>
    <property type="match status" value="2"/>
</dbReference>
<dbReference type="InterPro" id="IPR006037">
    <property type="entry name" value="RCK_C"/>
</dbReference>
<dbReference type="SUPFAM" id="SSF116726">
    <property type="entry name" value="TrkA C-terminal domain-like"/>
    <property type="match status" value="2"/>
</dbReference>
<proteinExistence type="predicted"/>
<evidence type="ECO:0000259" key="8">
    <source>
        <dbReference type="PROSITE" id="PS51202"/>
    </source>
</evidence>
<feature type="domain" description="RCK N-terminal" evidence="7">
    <location>
        <begin position="228"/>
        <end position="351"/>
    </location>
</feature>
<dbReference type="NCBIfam" id="NF007041">
    <property type="entry name" value="PRK09496.3-4"/>
    <property type="match status" value="1"/>
</dbReference>
<dbReference type="InterPro" id="IPR036291">
    <property type="entry name" value="NAD(P)-bd_dom_sf"/>
</dbReference>
<dbReference type="InterPro" id="IPR003148">
    <property type="entry name" value="RCK_N"/>
</dbReference>